<comment type="caution">
    <text evidence="7">The sequence shown here is derived from an EMBL/GenBank/DDBJ whole genome shotgun (WGS) entry which is preliminary data.</text>
</comment>
<sequence>MNFRQLETFLEIVRLGSFAAAANKLHATQSTVSARIQELESDLGVVLFDRSQRRATVTAKGRELLGYAERALDLQEEIRQQVAPRHTLSGVVRVGVAELVAMTWLARFAATIRERYPNISLELDIALTTPLRSRLMSGELDIAFIPGDMADPMLVARPLGSVTFRWMAGADFELPARPLVPPDFAALRILSLGENSIHYQTTSAWLEASGSKLRPDLCNSMSVVSTLTAAGVGISLLPPSCYAREIEDGSLRVLPADPEPEPVRFSAVYKRRRLATLQELIAETASEMSTFEPLVESRPGESRPEEG</sequence>
<dbReference type="PANTHER" id="PTHR30126">
    <property type="entry name" value="HTH-TYPE TRANSCRIPTIONAL REGULATOR"/>
    <property type="match status" value="1"/>
</dbReference>
<dbReference type="EMBL" id="JANTHZ010000002">
    <property type="protein sequence ID" value="MCS0494768.1"/>
    <property type="molecule type" value="Genomic_DNA"/>
</dbReference>
<feature type="region of interest" description="Disordered" evidence="5">
    <location>
        <begin position="288"/>
        <end position="307"/>
    </location>
</feature>
<evidence type="ECO:0000256" key="1">
    <source>
        <dbReference type="ARBA" id="ARBA00009437"/>
    </source>
</evidence>
<dbReference type="CDD" id="cd05466">
    <property type="entry name" value="PBP2_LTTR_substrate"/>
    <property type="match status" value="1"/>
</dbReference>
<dbReference type="InterPro" id="IPR005119">
    <property type="entry name" value="LysR_subst-bd"/>
</dbReference>
<dbReference type="RefSeq" id="WP_258731806.1">
    <property type="nucleotide sequence ID" value="NZ_JANTHZ010000002.1"/>
</dbReference>
<dbReference type="PROSITE" id="PS50931">
    <property type="entry name" value="HTH_LYSR"/>
    <property type="match status" value="1"/>
</dbReference>
<evidence type="ECO:0000313" key="8">
    <source>
        <dbReference type="Proteomes" id="UP001151088"/>
    </source>
</evidence>
<dbReference type="AlphaFoldDB" id="A0A9X2T6B7"/>
<dbReference type="Gene3D" id="1.10.10.10">
    <property type="entry name" value="Winged helix-like DNA-binding domain superfamily/Winged helix DNA-binding domain"/>
    <property type="match status" value="1"/>
</dbReference>
<keyword evidence="8" id="KW-1185">Reference proteome</keyword>
<dbReference type="Proteomes" id="UP001151088">
    <property type="component" value="Unassembled WGS sequence"/>
</dbReference>
<dbReference type="PRINTS" id="PR00039">
    <property type="entry name" value="HTHLYSR"/>
</dbReference>
<keyword evidence="2" id="KW-0805">Transcription regulation</keyword>
<evidence type="ECO:0000313" key="7">
    <source>
        <dbReference type="EMBL" id="MCS0494768.1"/>
    </source>
</evidence>
<dbReference type="PANTHER" id="PTHR30126:SF77">
    <property type="entry name" value="TRANSCRIPTIONAL REGULATORY PROTEIN"/>
    <property type="match status" value="1"/>
</dbReference>
<dbReference type="Pfam" id="PF00126">
    <property type="entry name" value="HTH_1"/>
    <property type="match status" value="1"/>
</dbReference>
<feature type="domain" description="HTH lysR-type" evidence="6">
    <location>
        <begin position="1"/>
        <end position="58"/>
    </location>
</feature>
<dbReference type="SUPFAM" id="SSF53850">
    <property type="entry name" value="Periplasmic binding protein-like II"/>
    <property type="match status" value="1"/>
</dbReference>
<organism evidence="7 8">
    <name type="scientific">Ancylobacter mangrovi</name>
    <dbReference type="NCBI Taxonomy" id="2972472"/>
    <lineage>
        <taxon>Bacteria</taxon>
        <taxon>Pseudomonadati</taxon>
        <taxon>Pseudomonadota</taxon>
        <taxon>Alphaproteobacteria</taxon>
        <taxon>Hyphomicrobiales</taxon>
        <taxon>Xanthobacteraceae</taxon>
        <taxon>Ancylobacter</taxon>
    </lineage>
</organism>
<dbReference type="GO" id="GO:0000976">
    <property type="term" value="F:transcription cis-regulatory region binding"/>
    <property type="evidence" value="ECO:0007669"/>
    <property type="project" value="TreeGrafter"/>
</dbReference>
<name>A0A9X2T6B7_9HYPH</name>
<reference evidence="7" key="1">
    <citation type="submission" date="2022-08" db="EMBL/GenBank/DDBJ databases">
        <authorList>
            <person name="Li F."/>
        </authorList>
    </citation>
    <scope>NUCLEOTIDE SEQUENCE</scope>
    <source>
        <strain evidence="7">MQZ15Z-1</strain>
    </source>
</reference>
<evidence type="ECO:0000256" key="4">
    <source>
        <dbReference type="ARBA" id="ARBA00023163"/>
    </source>
</evidence>
<dbReference type="InterPro" id="IPR036390">
    <property type="entry name" value="WH_DNA-bd_sf"/>
</dbReference>
<dbReference type="Pfam" id="PF03466">
    <property type="entry name" value="LysR_substrate"/>
    <property type="match status" value="1"/>
</dbReference>
<accession>A0A9X2T6B7</accession>
<gene>
    <name evidence="7" type="ORF">NVS89_06630</name>
</gene>
<keyword evidence="4" id="KW-0804">Transcription</keyword>
<dbReference type="SUPFAM" id="SSF46785">
    <property type="entry name" value="Winged helix' DNA-binding domain"/>
    <property type="match status" value="1"/>
</dbReference>
<evidence type="ECO:0000256" key="3">
    <source>
        <dbReference type="ARBA" id="ARBA00023125"/>
    </source>
</evidence>
<dbReference type="GO" id="GO:0003700">
    <property type="term" value="F:DNA-binding transcription factor activity"/>
    <property type="evidence" value="ECO:0007669"/>
    <property type="project" value="InterPro"/>
</dbReference>
<evidence type="ECO:0000256" key="5">
    <source>
        <dbReference type="SAM" id="MobiDB-lite"/>
    </source>
</evidence>
<protein>
    <submittedName>
        <fullName evidence="7">LysR family transcriptional regulator</fullName>
    </submittedName>
</protein>
<keyword evidence="3" id="KW-0238">DNA-binding</keyword>
<dbReference type="InterPro" id="IPR000847">
    <property type="entry name" value="LysR_HTH_N"/>
</dbReference>
<evidence type="ECO:0000256" key="2">
    <source>
        <dbReference type="ARBA" id="ARBA00023015"/>
    </source>
</evidence>
<dbReference type="InterPro" id="IPR036388">
    <property type="entry name" value="WH-like_DNA-bd_sf"/>
</dbReference>
<dbReference type="Gene3D" id="3.40.190.10">
    <property type="entry name" value="Periplasmic binding protein-like II"/>
    <property type="match status" value="2"/>
</dbReference>
<proteinExistence type="inferred from homology"/>
<dbReference type="FunFam" id="1.10.10.10:FF:000001">
    <property type="entry name" value="LysR family transcriptional regulator"/>
    <property type="match status" value="1"/>
</dbReference>
<feature type="compositionally biased region" description="Basic and acidic residues" evidence="5">
    <location>
        <begin position="298"/>
        <end position="307"/>
    </location>
</feature>
<evidence type="ECO:0000259" key="6">
    <source>
        <dbReference type="PROSITE" id="PS50931"/>
    </source>
</evidence>
<comment type="similarity">
    <text evidence="1">Belongs to the LysR transcriptional regulatory family.</text>
</comment>